<gene>
    <name evidence="2" type="ORF">SAMN02927914_04814</name>
</gene>
<name>A0A1G5ZCR0_9HYPH</name>
<dbReference type="Proteomes" id="UP000198588">
    <property type="component" value="Unassembled WGS sequence"/>
</dbReference>
<dbReference type="EMBL" id="FMXM01000017">
    <property type="protein sequence ID" value="SDA92738.1"/>
    <property type="molecule type" value="Genomic_DNA"/>
</dbReference>
<evidence type="ECO:0000256" key="1">
    <source>
        <dbReference type="SAM" id="MobiDB-lite"/>
    </source>
</evidence>
<dbReference type="STRING" id="1165689.SAMN02927914_04814"/>
<organism evidence="2 3">
    <name type="scientific">Mesorhizobium qingshengii</name>
    <dbReference type="NCBI Taxonomy" id="1165689"/>
    <lineage>
        <taxon>Bacteria</taxon>
        <taxon>Pseudomonadati</taxon>
        <taxon>Pseudomonadota</taxon>
        <taxon>Alphaproteobacteria</taxon>
        <taxon>Hyphomicrobiales</taxon>
        <taxon>Phyllobacteriaceae</taxon>
        <taxon>Mesorhizobium</taxon>
    </lineage>
</organism>
<sequence>MQCSKGPLHLWQNRRMSDVKKFVCYACLLFTVIALQVAPVNAQSADSPPADPVLACPWTPPDVDAIDKPQVQIDAEDNEDTSTGDSRTSDTPGPGDTDSNAGPGFYLPGYGCILFDGSVSSGVEATGVAAKGSRLTPPKKSAKTQWQLTEIANVTHYSQTEYGDLVTRLGVQGDQSKDLSISSASVTIGRGIIGIETSFFADWQADEFSFRALTSTQSPFLVAYVSRPTPNTTLTLSLEDPTFRRVTISGYGPQQFPDLVGRFRYTSGNWQFIANAASHQTTFFDSNAGPLASQSPALWGGAVQAYARYAFANNVQSDKSYVIFQLARAWNAPGYLGINTPTSAFNINLPGALGANDAERATGWNGAAVVGWAWSSKWRSAAFASFTSLKLPDVFGTGSILSARGAANLTYTPVENLDLTLEAGLAKETSGNSGIPSGRQWSLDFSMSRTFP</sequence>
<evidence type="ECO:0000313" key="3">
    <source>
        <dbReference type="Proteomes" id="UP000198588"/>
    </source>
</evidence>
<dbReference type="AlphaFoldDB" id="A0A1G5ZCR0"/>
<feature type="region of interest" description="Disordered" evidence="1">
    <location>
        <begin position="74"/>
        <end position="101"/>
    </location>
</feature>
<reference evidence="2 3" key="1">
    <citation type="submission" date="2016-10" db="EMBL/GenBank/DDBJ databases">
        <authorList>
            <person name="de Groot N.N."/>
        </authorList>
    </citation>
    <scope>NUCLEOTIDE SEQUENCE [LARGE SCALE GENOMIC DNA]</scope>
    <source>
        <strain evidence="2 3">CGMCC 1.12097</strain>
    </source>
</reference>
<proteinExistence type="predicted"/>
<protein>
    <recommendedName>
        <fullName evidence="4">Porin</fullName>
    </recommendedName>
</protein>
<evidence type="ECO:0008006" key="4">
    <source>
        <dbReference type="Google" id="ProtNLM"/>
    </source>
</evidence>
<accession>A0A1G5ZCR0</accession>
<evidence type="ECO:0000313" key="2">
    <source>
        <dbReference type="EMBL" id="SDA92738.1"/>
    </source>
</evidence>